<keyword evidence="2" id="KW-0521">NADP</keyword>
<evidence type="ECO:0000256" key="1">
    <source>
        <dbReference type="ARBA" id="ARBA00006484"/>
    </source>
</evidence>
<dbReference type="CDD" id="cd05324">
    <property type="entry name" value="carb_red_PTCR-like_SDR_c"/>
    <property type="match status" value="1"/>
</dbReference>
<evidence type="ECO:0000256" key="5">
    <source>
        <dbReference type="RuleBase" id="RU000363"/>
    </source>
</evidence>
<evidence type="ECO:0000313" key="6">
    <source>
        <dbReference type="EMBL" id="CAD7248496.1"/>
    </source>
</evidence>
<reference evidence="6" key="1">
    <citation type="submission" date="2020-11" db="EMBL/GenBank/DDBJ databases">
        <authorList>
            <person name="Tran Van P."/>
        </authorList>
    </citation>
    <scope>NUCLEOTIDE SEQUENCE</scope>
</reference>
<dbReference type="OrthoDB" id="7289984at2759"/>
<evidence type="ECO:0000256" key="3">
    <source>
        <dbReference type="ARBA" id="ARBA00023002"/>
    </source>
</evidence>
<dbReference type="Proteomes" id="UP000677054">
    <property type="component" value="Unassembled WGS sequence"/>
</dbReference>
<dbReference type="InterPro" id="IPR002347">
    <property type="entry name" value="SDR_fam"/>
</dbReference>
<dbReference type="InterPro" id="IPR045313">
    <property type="entry name" value="CBR1-like"/>
</dbReference>
<dbReference type="PRINTS" id="PR00080">
    <property type="entry name" value="SDRFAMILY"/>
</dbReference>
<keyword evidence="3" id="KW-0560">Oxidoreductase</keyword>
<accession>A0A7R8XDV1</accession>
<evidence type="ECO:0000313" key="7">
    <source>
        <dbReference type="Proteomes" id="UP000677054"/>
    </source>
</evidence>
<dbReference type="Pfam" id="PF00106">
    <property type="entry name" value="adh_short"/>
    <property type="match status" value="1"/>
</dbReference>
<dbReference type="EMBL" id="LR901389">
    <property type="protein sequence ID" value="CAD7248496.1"/>
    <property type="molecule type" value="Genomic_DNA"/>
</dbReference>
<dbReference type="PANTHER" id="PTHR43963">
    <property type="entry name" value="CARBONYL REDUCTASE 1-RELATED"/>
    <property type="match status" value="1"/>
</dbReference>
<sequence length="299" mass="33105">MSRVAVVTGSNKGIGLEVVRQLCSKFHGLVYLTARDEERGRKAVQELEKEGLKPCFHQLDIDDQKSIEKLRDFLQEKHGGLDLLVNNAAIAYKAASTAPFGEQAENTIRVNYFGTLNVCKELFPLLRPHARVVNLTSYAGFLRNIPDEGLKTTLASPDLTVEKLSSLMEDFVKRAKEGKHGEGGWPNSCYVVSKVGVSALSRIQQREFLQDSRVDLVVNHVHPGYVDTDMTSHKGPLTVQQGLIPFIILLGETISRIRGAVSSVYAALLPPNIEEPKGAYIWHDKQIVDWVNGPLPSAH</sequence>
<keyword evidence="7" id="KW-1185">Reference proteome</keyword>
<protein>
    <recommendedName>
        <fullName evidence="4">carbonyl reductase (NADPH)</fullName>
        <ecNumber evidence="4">1.1.1.184</ecNumber>
    </recommendedName>
</protein>
<gene>
    <name evidence="6" type="ORF">DSTB1V02_LOCUS8308</name>
</gene>
<dbReference type="EC" id="1.1.1.184" evidence="4"/>
<evidence type="ECO:0000256" key="2">
    <source>
        <dbReference type="ARBA" id="ARBA00022857"/>
    </source>
</evidence>
<dbReference type="EMBL" id="CAJPEV010001872">
    <property type="protein sequence ID" value="CAG0894684.1"/>
    <property type="molecule type" value="Genomic_DNA"/>
</dbReference>
<dbReference type="PRINTS" id="PR00081">
    <property type="entry name" value="GDHRDH"/>
</dbReference>
<name>A0A7R8XDV1_9CRUS</name>
<dbReference type="SUPFAM" id="SSF51735">
    <property type="entry name" value="NAD(P)-binding Rossmann-fold domains"/>
    <property type="match status" value="1"/>
</dbReference>
<evidence type="ECO:0000256" key="4">
    <source>
        <dbReference type="ARBA" id="ARBA00026118"/>
    </source>
</evidence>
<proteinExistence type="inferred from homology"/>
<dbReference type="GO" id="GO:0004090">
    <property type="term" value="F:carbonyl reductase (NADPH) activity"/>
    <property type="evidence" value="ECO:0007669"/>
    <property type="project" value="UniProtKB-EC"/>
</dbReference>
<dbReference type="InterPro" id="IPR036291">
    <property type="entry name" value="NAD(P)-bd_dom_sf"/>
</dbReference>
<dbReference type="Gene3D" id="3.40.50.720">
    <property type="entry name" value="NAD(P)-binding Rossmann-like Domain"/>
    <property type="match status" value="1"/>
</dbReference>
<organism evidence="6">
    <name type="scientific">Darwinula stevensoni</name>
    <dbReference type="NCBI Taxonomy" id="69355"/>
    <lineage>
        <taxon>Eukaryota</taxon>
        <taxon>Metazoa</taxon>
        <taxon>Ecdysozoa</taxon>
        <taxon>Arthropoda</taxon>
        <taxon>Crustacea</taxon>
        <taxon>Oligostraca</taxon>
        <taxon>Ostracoda</taxon>
        <taxon>Podocopa</taxon>
        <taxon>Podocopida</taxon>
        <taxon>Darwinulocopina</taxon>
        <taxon>Darwinuloidea</taxon>
        <taxon>Darwinulidae</taxon>
        <taxon>Darwinula</taxon>
    </lineage>
</organism>
<dbReference type="AlphaFoldDB" id="A0A7R8XDV1"/>
<dbReference type="PANTHER" id="PTHR43963:SF4">
    <property type="entry name" value="CARBONYL REDUCTASE (NADPH)"/>
    <property type="match status" value="1"/>
</dbReference>
<comment type="similarity">
    <text evidence="1 5">Belongs to the short-chain dehydrogenases/reductases (SDR) family.</text>
</comment>